<accession>A0A0L6Z8V1</accession>
<name>A0A0L6Z8V1_9CLOT</name>
<dbReference type="Proteomes" id="UP000037043">
    <property type="component" value="Unassembled WGS sequence"/>
</dbReference>
<feature type="transmembrane region" description="Helical" evidence="5">
    <location>
        <begin position="89"/>
        <end position="115"/>
    </location>
</feature>
<evidence type="ECO:0000313" key="8">
    <source>
        <dbReference type="Proteomes" id="UP000037043"/>
    </source>
</evidence>
<dbReference type="STRING" id="36844.SAMN04488501_11338"/>
<sequence length="246" mass="27101">MEEKLLNILILKEIFPVILMSLYVSISSTLIASTVGMLLGIPTALMNFKGKRVLVHITNTLMSIPPVFMGLVVYIFLSRRGPLGNFQLLFTPTAMIIAQTLLIIPIIYGLTVSIISKNGDIIKNTCTSLGANRKEVFLMIIKENKTQLLSAITAGFGRAISEVGAVMIVGGNIKGFTRVMTTYIALETGKGNFNEALIIGIVLLTISFIVNGLLHLFGERERAYENRSCKCIKRIQGNKSIRSREY</sequence>
<keyword evidence="3 5" id="KW-1133">Transmembrane helix</keyword>
<feature type="transmembrane region" description="Helical" evidence="5">
    <location>
        <begin position="53"/>
        <end position="77"/>
    </location>
</feature>
<keyword evidence="5" id="KW-0813">Transport</keyword>
<dbReference type="NCBIfam" id="NF038017">
    <property type="entry name" value="ABC_perm1"/>
    <property type="match status" value="1"/>
</dbReference>
<dbReference type="GO" id="GO:0055085">
    <property type="term" value="P:transmembrane transport"/>
    <property type="evidence" value="ECO:0007669"/>
    <property type="project" value="InterPro"/>
</dbReference>
<dbReference type="PROSITE" id="PS50928">
    <property type="entry name" value="ABC_TM1"/>
    <property type="match status" value="1"/>
</dbReference>
<dbReference type="GO" id="GO:0005886">
    <property type="term" value="C:plasma membrane"/>
    <property type="evidence" value="ECO:0007669"/>
    <property type="project" value="UniProtKB-SubCell"/>
</dbReference>
<reference evidence="8" key="1">
    <citation type="submission" date="2015-08" db="EMBL/GenBank/DDBJ databases">
        <title>Genome sequence of the strict anaerobe Clostridium homopropionicum LuHBu1 (DSM 5847T).</title>
        <authorList>
            <person name="Poehlein A."/>
            <person name="Beck M."/>
            <person name="Schiel-Bengelsdorf B."/>
            <person name="Bengelsdorf F.R."/>
            <person name="Daniel R."/>
            <person name="Duerre P."/>
        </authorList>
    </citation>
    <scope>NUCLEOTIDE SEQUENCE [LARGE SCALE GENOMIC DNA]</scope>
    <source>
        <strain evidence="8">DSM 5847</strain>
    </source>
</reference>
<dbReference type="Gene3D" id="1.10.3720.10">
    <property type="entry name" value="MetI-like"/>
    <property type="match status" value="1"/>
</dbReference>
<feature type="transmembrane region" description="Helical" evidence="5">
    <location>
        <begin position="148"/>
        <end position="170"/>
    </location>
</feature>
<evidence type="ECO:0000256" key="1">
    <source>
        <dbReference type="ARBA" id="ARBA00004141"/>
    </source>
</evidence>
<feature type="transmembrane region" description="Helical" evidence="5">
    <location>
        <begin position="14"/>
        <end position="41"/>
    </location>
</feature>
<protein>
    <submittedName>
        <fullName evidence="7">Sulfate transport system permease protein CysW</fullName>
    </submittedName>
</protein>
<dbReference type="PANTHER" id="PTHR43632:SF1">
    <property type="entry name" value="PERMEASE COMPONENT OF TUNGSTATE ABC TRANSPORTER"/>
    <property type="match status" value="1"/>
</dbReference>
<dbReference type="Pfam" id="PF00528">
    <property type="entry name" value="BPD_transp_1"/>
    <property type="match status" value="1"/>
</dbReference>
<evidence type="ECO:0000259" key="6">
    <source>
        <dbReference type="PROSITE" id="PS50928"/>
    </source>
</evidence>
<evidence type="ECO:0000313" key="7">
    <source>
        <dbReference type="EMBL" id="KOA19399.1"/>
    </source>
</evidence>
<dbReference type="InterPro" id="IPR000515">
    <property type="entry name" value="MetI-like"/>
</dbReference>
<keyword evidence="2 5" id="KW-0812">Transmembrane</keyword>
<evidence type="ECO:0000256" key="5">
    <source>
        <dbReference type="RuleBase" id="RU363032"/>
    </source>
</evidence>
<comment type="subcellular location">
    <subcellularLocation>
        <location evidence="5">Cell membrane</location>
        <topology evidence="5">Multi-pass membrane protein</topology>
    </subcellularLocation>
    <subcellularLocation>
        <location evidence="1">Membrane</location>
        <topology evidence="1">Multi-pass membrane protein</topology>
    </subcellularLocation>
</comment>
<evidence type="ECO:0000256" key="4">
    <source>
        <dbReference type="ARBA" id="ARBA00023136"/>
    </source>
</evidence>
<comment type="caution">
    <text evidence="7">The sequence shown here is derived from an EMBL/GenBank/DDBJ whole genome shotgun (WGS) entry which is preliminary data.</text>
</comment>
<dbReference type="InterPro" id="IPR035906">
    <property type="entry name" value="MetI-like_sf"/>
</dbReference>
<dbReference type="SUPFAM" id="SSF161098">
    <property type="entry name" value="MetI-like"/>
    <property type="match status" value="1"/>
</dbReference>
<feature type="domain" description="ABC transmembrane type-1" evidence="6">
    <location>
        <begin position="18"/>
        <end position="214"/>
    </location>
</feature>
<dbReference type="PANTHER" id="PTHR43632">
    <property type="entry name" value="PERMEASE COMPONENT OF TUNGSTATE ABC TRANSPORTER"/>
    <property type="match status" value="1"/>
</dbReference>
<dbReference type="AlphaFoldDB" id="A0A0L6Z8V1"/>
<dbReference type="PATRIC" id="fig|1121318.3.peg.2199"/>
<proteinExistence type="inferred from homology"/>
<keyword evidence="8" id="KW-1185">Reference proteome</keyword>
<evidence type="ECO:0000256" key="2">
    <source>
        <dbReference type="ARBA" id="ARBA00022692"/>
    </source>
</evidence>
<organism evidence="7 8">
    <name type="scientific">Clostridium homopropionicum DSM 5847</name>
    <dbReference type="NCBI Taxonomy" id="1121318"/>
    <lineage>
        <taxon>Bacteria</taxon>
        <taxon>Bacillati</taxon>
        <taxon>Bacillota</taxon>
        <taxon>Clostridia</taxon>
        <taxon>Eubacteriales</taxon>
        <taxon>Clostridiaceae</taxon>
        <taxon>Clostridium</taxon>
    </lineage>
</organism>
<dbReference type="EMBL" id="LHUR01000024">
    <property type="protein sequence ID" value="KOA19399.1"/>
    <property type="molecule type" value="Genomic_DNA"/>
</dbReference>
<comment type="similarity">
    <text evidence="5">Belongs to the binding-protein-dependent transport system permease family.</text>
</comment>
<keyword evidence="4 5" id="KW-0472">Membrane</keyword>
<feature type="transmembrane region" description="Helical" evidence="5">
    <location>
        <begin position="196"/>
        <end position="217"/>
    </location>
</feature>
<gene>
    <name evidence="7" type="primary">cysW_3</name>
    <name evidence="7" type="ORF">CLHOM_21900</name>
</gene>
<dbReference type="InterPro" id="IPR049783">
    <property type="entry name" value="ABC_perm_TupB-like"/>
</dbReference>
<evidence type="ECO:0000256" key="3">
    <source>
        <dbReference type="ARBA" id="ARBA00022989"/>
    </source>
</evidence>
<dbReference type="CDD" id="cd06261">
    <property type="entry name" value="TM_PBP2"/>
    <property type="match status" value="1"/>
</dbReference>